<reference evidence="2 3" key="1">
    <citation type="submission" date="2021-06" db="EMBL/GenBank/DDBJ databases">
        <authorList>
            <person name="Palmer J.M."/>
        </authorList>
    </citation>
    <scope>NUCLEOTIDE SEQUENCE [LARGE SCALE GENOMIC DNA]</scope>
    <source>
        <strain evidence="2 3">MEX-2019</strain>
        <tissue evidence="2">Muscle</tissue>
    </source>
</reference>
<organism evidence="2 3">
    <name type="scientific">Crenichthys baileyi</name>
    <name type="common">White River springfish</name>
    <dbReference type="NCBI Taxonomy" id="28760"/>
    <lineage>
        <taxon>Eukaryota</taxon>
        <taxon>Metazoa</taxon>
        <taxon>Chordata</taxon>
        <taxon>Craniata</taxon>
        <taxon>Vertebrata</taxon>
        <taxon>Euteleostomi</taxon>
        <taxon>Actinopterygii</taxon>
        <taxon>Neopterygii</taxon>
        <taxon>Teleostei</taxon>
        <taxon>Neoteleostei</taxon>
        <taxon>Acanthomorphata</taxon>
        <taxon>Ovalentaria</taxon>
        <taxon>Atherinomorphae</taxon>
        <taxon>Cyprinodontiformes</taxon>
        <taxon>Goodeidae</taxon>
        <taxon>Crenichthys</taxon>
    </lineage>
</organism>
<dbReference type="EMBL" id="JAHHUM010002517">
    <property type="protein sequence ID" value="KAK5603281.1"/>
    <property type="molecule type" value="Genomic_DNA"/>
</dbReference>
<proteinExistence type="predicted"/>
<dbReference type="Proteomes" id="UP001311232">
    <property type="component" value="Unassembled WGS sequence"/>
</dbReference>
<evidence type="ECO:0000313" key="2">
    <source>
        <dbReference type="EMBL" id="KAK5603281.1"/>
    </source>
</evidence>
<comment type="caution">
    <text evidence="2">The sequence shown here is derived from an EMBL/GenBank/DDBJ whole genome shotgun (WGS) entry which is preliminary data.</text>
</comment>
<name>A0AAV9R0K7_9TELE</name>
<protein>
    <submittedName>
        <fullName evidence="2">Uncharacterized protein</fullName>
    </submittedName>
</protein>
<accession>A0AAV9R0K7</accession>
<sequence>MPVPAVLSPPSLSSVQRWAWRAEYYISQAFTAHPPAPLPPLSPTRLEAGDTERTVLTTPSLPSPSSPPFLPPPGLLEPKTVEISEQPRTAEAKGWTRPYLPQSCLHVVHLPSGRAAYRFVLKIILTG</sequence>
<evidence type="ECO:0000256" key="1">
    <source>
        <dbReference type="SAM" id="MobiDB-lite"/>
    </source>
</evidence>
<gene>
    <name evidence="2" type="ORF">CRENBAI_011126</name>
</gene>
<feature type="region of interest" description="Disordered" evidence="1">
    <location>
        <begin position="32"/>
        <end position="76"/>
    </location>
</feature>
<evidence type="ECO:0000313" key="3">
    <source>
        <dbReference type="Proteomes" id="UP001311232"/>
    </source>
</evidence>
<dbReference type="AlphaFoldDB" id="A0AAV9R0K7"/>
<keyword evidence="3" id="KW-1185">Reference proteome</keyword>
<feature type="compositionally biased region" description="Pro residues" evidence="1">
    <location>
        <begin position="61"/>
        <end position="75"/>
    </location>
</feature>